<evidence type="ECO:0000256" key="1">
    <source>
        <dbReference type="SAM" id="SignalP"/>
    </source>
</evidence>
<gene>
    <name evidence="2" type="ORF">PRZ03_15615</name>
</gene>
<proteinExistence type="predicted"/>
<evidence type="ECO:0000313" key="2">
    <source>
        <dbReference type="EMBL" id="MDC8773014.1"/>
    </source>
</evidence>
<feature type="chain" id="PRO_5046862441" evidence="1">
    <location>
        <begin position="29"/>
        <end position="118"/>
    </location>
</feature>
<organism evidence="2 3">
    <name type="scientific">Roseateles albus</name>
    <dbReference type="NCBI Taxonomy" id="2987525"/>
    <lineage>
        <taxon>Bacteria</taxon>
        <taxon>Pseudomonadati</taxon>
        <taxon>Pseudomonadota</taxon>
        <taxon>Betaproteobacteria</taxon>
        <taxon>Burkholderiales</taxon>
        <taxon>Sphaerotilaceae</taxon>
        <taxon>Roseateles</taxon>
    </lineage>
</organism>
<dbReference type="Proteomes" id="UP001221189">
    <property type="component" value="Unassembled WGS sequence"/>
</dbReference>
<accession>A0ABT5KHJ9</accession>
<keyword evidence="1" id="KW-0732">Signal</keyword>
<name>A0ABT5KHJ9_9BURK</name>
<comment type="caution">
    <text evidence="2">The sequence shown here is derived from an EMBL/GenBank/DDBJ whole genome shotgun (WGS) entry which is preliminary data.</text>
</comment>
<feature type="signal peptide" evidence="1">
    <location>
        <begin position="1"/>
        <end position="28"/>
    </location>
</feature>
<dbReference type="RefSeq" id="WP_273601188.1">
    <property type="nucleotide sequence ID" value="NZ_JAQQXT010000009.1"/>
</dbReference>
<reference evidence="2 3" key="1">
    <citation type="submission" date="2022-10" db="EMBL/GenBank/DDBJ databases">
        <title>Paucibacter sp. hw1 Genome sequencing.</title>
        <authorList>
            <person name="Park S."/>
        </authorList>
    </citation>
    <scope>NUCLEOTIDE SEQUENCE [LARGE SCALE GENOMIC DNA]</scope>
    <source>
        <strain evidence="3">hw1</strain>
    </source>
</reference>
<protein>
    <submittedName>
        <fullName evidence="2">Uncharacterized protein</fullName>
    </submittedName>
</protein>
<keyword evidence="3" id="KW-1185">Reference proteome</keyword>
<dbReference type="EMBL" id="JAQQXT010000009">
    <property type="protein sequence ID" value="MDC8773014.1"/>
    <property type="molecule type" value="Genomic_DNA"/>
</dbReference>
<evidence type="ECO:0000313" key="3">
    <source>
        <dbReference type="Proteomes" id="UP001221189"/>
    </source>
</evidence>
<sequence>MPSTLCKRPIAAALGAAVICLANPSLTAAQVITDATRLGAFSGGMRFCEEGYGGDERRYRFARLRTAGVIDKLSSRDKLRAIGARDRAYEGGHFLGNKLDSRECKALLKMSEWKMFVN</sequence>